<keyword evidence="1" id="KW-1133">Transmembrane helix</keyword>
<dbReference type="PANTHER" id="PTHR10151">
    <property type="entry name" value="ECTONUCLEOTIDE PYROPHOSPHATASE/PHOSPHODIESTERASE"/>
    <property type="match status" value="1"/>
</dbReference>
<feature type="chain" id="PRO_5042976579" evidence="2">
    <location>
        <begin position="24"/>
        <end position="425"/>
    </location>
</feature>
<gene>
    <name evidence="3" type="ORF">V9T40_008859</name>
</gene>
<accession>A0AAN9U0D3</accession>
<dbReference type="AlphaFoldDB" id="A0AAN9U0D3"/>
<dbReference type="Pfam" id="PF01663">
    <property type="entry name" value="Phosphodiest"/>
    <property type="match status" value="1"/>
</dbReference>
<dbReference type="GO" id="GO:0016787">
    <property type="term" value="F:hydrolase activity"/>
    <property type="evidence" value="ECO:0007669"/>
    <property type="project" value="UniProtKB-ARBA"/>
</dbReference>
<dbReference type="InterPro" id="IPR002591">
    <property type="entry name" value="Phosphodiest/P_Trfase"/>
</dbReference>
<evidence type="ECO:0000256" key="2">
    <source>
        <dbReference type="SAM" id="SignalP"/>
    </source>
</evidence>
<comment type="caution">
    <text evidence="3">The sequence shown here is derived from an EMBL/GenBank/DDBJ whole genome shotgun (WGS) entry which is preliminary data.</text>
</comment>
<name>A0AAN9U0D3_9HEMI</name>
<protein>
    <submittedName>
        <fullName evidence="3">Uncharacterized protein</fullName>
    </submittedName>
</protein>
<dbReference type="CDD" id="cd16018">
    <property type="entry name" value="Enpp"/>
    <property type="match status" value="1"/>
</dbReference>
<reference evidence="3 4" key="1">
    <citation type="submission" date="2024-03" db="EMBL/GenBank/DDBJ databases">
        <title>Adaptation during the transition from Ophiocordyceps entomopathogen to insect associate is accompanied by gene loss and intensified selection.</title>
        <authorList>
            <person name="Ward C.M."/>
            <person name="Onetto C.A."/>
            <person name="Borneman A.R."/>
        </authorList>
    </citation>
    <scope>NUCLEOTIDE SEQUENCE [LARGE SCALE GENOMIC DNA]</scope>
    <source>
        <strain evidence="3">AWRI1</strain>
        <tissue evidence="3">Single Adult Female</tissue>
    </source>
</reference>
<evidence type="ECO:0000256" key="1">
    <source>
        <dbReference type="SAM" id="Phobius"/>
    </source>
</evidence>
<feature type="signal peptide" evidence="2">
    <location>
        <begin position="1"/>
        <end position="23"/>
    </location>
</feature>
<dbReference type="EMBL" id="JBBCAQ010000010">
    <property type="protein sequence ID" value="KAK7601418.1"/>
    <property type="molecule type" value="Genomic_DNA"/>
</dbReference>
<keyword evidence="1" id="KW-0812">Transmembrane</keyword>
<keyword evidence="4" id="KW-1185">Reference proteome</keyword>
<dbReference type="Gene3D" id="3.30.1360.180">
    <property type="match status" value="1"/>
</dbReference>
<dbReference type="InterPro" id="IPR017850">
    <property type="entry name" value="Alkaline_phosphatase_core_sf"/>
</dbReference>
<keyword evidence="1" id="KW-0472">Membrane</keyword>
<dbReference type="SUPFAM" id="SSF53649">
    <property type="entry name" value="Alkaline phosphatase-like"/>
    <property type="match status" value="1"/>
</dbReference>
<keyword evidence="2" id="KW-0732">Signal</keyword>
<evidence type="ECO:0000313" key="4">
    <source>
        <dbReference type="Proteomes" id="UP001367676"/>
    </source>
</evidence>
<feature type="transmembrane region" description="Helical" evidence="1">
    <location>
        <begin position="397"/>
        <end position="415"/>
    </location>
</feature>
<sequence length="425" mass="48438">MKALFYNLALLAWQALNLAVVWAAPFSHPTIVLIAFDGIPQNYLEKGHTPFLQQLAADSTTTEWMLHQFPPQTLPNLQSIATGLYPDIHGVRGDHILADNSSECIGYGVKMYNQRNDILPIWTLNEQAGGGRYSGVVAWPGFELNHWNASSPTHQIKANDSKSWENRVDNTIQWMKDDKTPANLVLLHFEANHNRTSESVPQIMQQIEKIIKYYFTQLEQHGIRDKVNTIILSDHTQTNRSVGVMPENKAAQIPNDDSSCHVEIWKSLKEASKQLNAFKLTQYAKLKSNFHSAGISNEAEQYLKMKHDMLFLHPVEFLRSIGEEELNSGMFPLFIANGPLFEPKYKASPFENVDIYALISEKLNLEPPNIPINGSYEYIKNILVKDKPTYENGAFKVILYVIVALLLLACGWYIIKIRKQERVRF</sequence>
<dbReference type="PANTHER" id="PTHR10151:SF120">
    <property type="entry name" value="BIS(5'-ADENOSYL)-TRIPHOSPHATASE"/>
    <property type="match status" value="1"/>
</dbReference>
<proteinExistence type="predicted"/>
<dbReference type="Gene3D" id="3.40.720.10">
    <property type="entry name" value="Alkaline Phosphatase, subunit A"/>
    <property type="match status" value="1"/>
</dbReference>
<organism evidence="3 4">
    <name type="scientific">Parthenolecanium corni</name>
    <dbReference type="NCBI Taxonomy" id="536013"/>
    <lineage>
        <taxon>Eukaryota</taxon>
        <taxon>Metazoa</taxon>
        <taxon>Ecdysozoa</taxon>
        <taxon>Arthropoda</taxon>
        <taxon>Hexapoda</taxon>
        <taxon>Insecta</taxon>
        <taxon>Pterygota</taxon>
        <taxon>Neoptera</taxon>
        <taxon>Paraneoptera</taxon>
        <taxon>Hemiptera</taxon>
        <taxon>Sternorrhyncha</taxon>
        <taxon>Coccoidea</taxon>
        <taxon>Coccidae</taxon>
        <taxon>Parthenolecanium</taxon>
    </lineage>
</organism>
<dbReference type="Proteomes" id="UP001367676">
    <property type="component" value="Unassembled WGS sequence"/>
</dbReference>
<evidence type="ECO:0000313" key="3">
    <source>
        <dbReference type="EMBL" id="KAK7601418.1"/>
    </source>
</evidence>